<reference evidence="1 2" key="1">
    <citation type="submission" date="2018-08" db="EMBL/GenBank/DDBJ databases">
        <title>Genome and evolution of the arbuscular mycorrhizal fungus Diversispora epigaea (formerly Glomus versiforme) and its bacterial endosymbionts.</title>
        <authorList>
            <person name="Sun X."/>
            <person name="Fei Z."/>
            <person name="Harrison M."/>
        </authorList>
    </citation>
    <scope>NUCLEOTIDE SEQUENCE [LARGE SCALE GENOMIC DNA]</scope>
    <source>
        <strain evidence="1 2">IT104</strain>
    </source>
</reference>
<sequence length="89" mass="10255">MAPDQLVKSIILPSRKILVQEMPTRTTEKPLLLMNITVVVIKVKGTDEIFEGYNPLGMLIMVMVGRKKLMMALFFHCKIAIYWIQYLAE</sequence>
<dbReference type="AlphaFoldDB" id="A0A397IL62"/>
<dbReference type="Proteomes" id="UP000266861">
    <property type="component" value="Unassembled WGS sequence"/>
</dbReference>
<evidence type="ECO:0000313" key="2">
    <source>
        <dbReference type="Proteomes" id="UP000266861"/>
    </source>
</evidence>
<gene>
    <name evidence="1" type="ORF">Glove_229g112</name>
</gene>
<dbReference type="OrthoDB" id="2490034at2759"/>
<proteinExistence type="predicted"/>
<name>A0A397IL62_9GLOM</name>
<dbReference type="EMBL" id="PQFF01000212">
    <property type="protein sequence ID" value="RHZ73763.1"/>
    <property type="molecule type" value="Genomic_DNA"/>
</dbReference>
<keyword evidence="2" id="KW-1185">Reference proteome</keyword>
<organism evidence="1 2">
    <name type="scientific">Diversispora epigaea</name>
    <dbReference type="NCBI Taxonomy" id="1348612"/>
    <lineage>
        <taxon>Eukaryota</taxon>
        <taxon>Fungi</taxon>
        <taxon>Fungi incertae sedis</taxon>
        <taxon>Mucoromycota</taxon>
        <taxon>Glomeromycotina</taxon>
        <taxon>Glomeromycetes</taxon>
        <taxon>Diversisporales</taxon>
        <taxon>Diversisporaceae</taxon>
        <taxon>Diversispora</taxon>
    </lineage>
</organism>
<comment type="caution">
    <text evidence="1">The sequence shown here is derived from an EMBL/GenBank/DDBJ whole genome shotgun (WGS) entry which is preliminary data.</text>
</comment>
<protein>
    <submittedName>
        <fullName evidence="1">Uncharacterized protein</fullName>
    </submittedName>
</protein>
<accession>A0A397IL62</accession>
<evidence type="ECO:0000313" key="1">
    <source>
        <dbReference type="EMBL" id="RHZ73763.1"/>
    </source>
</evidence>